<accession>A0A0P1P0Q7</accession>
<keyword evidence="4" id="KW-1185">Reference proteome</keyword>
<evidence type="ECO:0000313" key="2">
    <source>
        <dbReference type="EMBL" id="CUU08658.1"/>
    </source>
</evidence>
<accession>A0A0N7MU73</accession>
<protein>
    <submittedName>
        <fullName evidence="2">Uncharacterized protein</fullName>
    </submittedName>
</protein>
<sequence length="177" mass="20488">MADTTKQKVFKLVKEYLKEKPEGARYSEIIDFLKSQLPGVPENTLHGSVWSFRQRIVNGEEKEVIIPERGIYLLSEYQKGELPFKKEEIKIKEEDFYEKFADYLVKELEECTKAISLGGNRFQDKWGTPDVLGVYKFSEAEPIRPPLEIVSAIHQPAATYGFPARFFLCIEQESVLF</sequence>
<accession>A0A0P1LV91</accession>
<accession>A0A0P1M9S2</accession>
<accession>A0A0P1P332</accession>
<accession>A0A0P1LVK7</accession>
<dbReference type="Proteomes" id="UP000182011">
    <property type="component" value="Unassembled WGS sequence"/>
</dbReference>
<dbReference type="Proteomes" id="UP000182200">
    <property type="component" value="Unassembled WGS sequence"/>
</dbReference>
<evidence type="ECO:0000313" key="1">
    <source>
        <dbReference type="EMBL" id="CUS86169.1"/>
    </source>
</evidence>
<accession>A0A0P1L8N5</accession>
<evidence type="ECO:0000313" key="4">
    <source>
        <dbReference type="Proteomes" id="UP000182200"/>
    </source>
</evidence>
<dbReference type="STRING" id="1633631.GCA_001442925_02141"/>
<dbReference type="EMBL" id="CZVI01000010">
    <property type="protein sequence ID" value="CUS86169.1"/>
    <property type="molecule type" value="Genomic_DNA"/>
</dbReference>
<gene>
    <name evidence="2" type="ORF">JGI4_02148</name>
    <name evidence="1" type="ORF">JGI8_00973</name>
</gene>
<evidence type="ECO:0000313" key="3">
    <source>
        <dbReference type="Proteomes" id="UP000182011"/>
    </source>
</evidence>
<dbReference type="RefSeq" id="WP_075426145.1">
    <property type="nucleotide sequence ID" value="NZ_CZVI01000010.1"/>
</dbReference>
<dbReference type="AlphaFoldDB" id="A0A0P1NU85"/>
<reference evidence="2 3" key="1">
    <citation type="submission" date="2015-11" db="EMBL/GenBank/DDBJ databases">
        <authorList>
            <person name="Zhang Y."/>
            <person name="Guo Z."/>
        </authorList>
    </citation>
    <scope>NUCLEOTIDE SEQUENCE [LARGE SCALE GENOMIC DNA]</scope>
    <source>
        <strain evidence="2">JGI-4</strain>
    </source>
</reference>
<accession>A0A0P1NU85</accession>
<proteinExistence type="predicted"/>
<organism evidence="2 3">
    <name type="scientific">Candidatus Kryptonium thompsonii</name>
    <dbReference type="NCBI Taxonomy" id="1633631"/>
    <lineage>
        <taxon>Bacteria</taxon>
        <taxon>Pseudomonadati</taxon>
        <taxon>Candidatus Kryptoniota</taxon>
        <taxon>Candidatus Kryptonium</taxon>
    </lineage>
</organism>
<dbReference type="EMBL" id="FAOP01000010">
    <property type="protein sequence ID" value="CUU08658.1"/>
    <property type="molecule type" value="Genomic_DNA"/>
</dbReference>
<name>A0A0P1NU85_9BACT</name>
<accession>A0A0S4NBI4</accession>
<dbReference type="OrthoDB" id="3078236at2"/>
<reference evidence="1 4" key="2">
    <citation type="submission" date="2015-11" db="EMBL/GenBank/DDBJ databases">
        <authorList>
            <person name="Varghese N."/>
        </authorList>
    </citation>
    <scope>NUCLEOTIDE SEQUENCE [LARGE SCALE GENOMIC DNA]</scope>
    <source>
        <strain evidence="1 4">JGI-8</strain>
    </source>
</reference>
<accession>A0A0P1MIY4</accession>